<sequence>MPAERAGYTVTMFLVDVSASMGKTREVAAPGTPGSEPQVIEMTNLEWSLQFVMLKIQEMIFNGRKTDKCGVILFGSEGTRNAINETNGGYDNVTEYIPIAQPNASTLAKLASLEPSTISGDPIDALIVAIETQDQYLHNKKTWTRKIVILTDGENPMEVEDWEATVNKMNALNVGLTVVGVDFDDDDFPFHEEDKSHIKKENEAFYHTFTTKLDFGVTGNCDYALQEISRPDIRQVKSTMMGTVLRLGDTMSREEEAIEIMVKTSKCTALARPKSWKRFGRRKRLTAAEQAARGTDAMDEDEERTTFAQLRMRTEFYLEQEGDEDEGAKQETRSADGDAEPESENKEEEDKQHIKVEKEDLVRGYKYGASFVPPPEDGYARLKTRKGIDICGFFARKNFRRELSMGEVYYVWADPSSPMQQVALSSIVQAMYEKGVMAIAKWVSKDDMDPKMGVLCPSVFQDVDCLLWVQMPFADDVRNFPFASLETLINKKGEVVKEHAYLPNNEQMDAMEEFVDAMDLSDAGEKDEDGNRQAWFDTRMSYNPAIHRTKQALFHGAIVQDLNTHPLPPPHPELLKYLDPPRRVLKRARDAIEDCKKTFNVRQVPKKVARVRKEEHVRAQDEDEEMLLLDQKPARAGPSQRKTQQTQVQRSPRTQKKAAVNVDDSETEEEPEEEELLLDSKAASRRPDVNRAPLPTPARSLSPDPIIDRQRMPGRIIGLSFPLEDFRKNISRGDVVTKAVEDLGFVIQQILTKPFSSRRYNEMLDCMRELRKVALEEDEIDAWNSFIQELRETCLDKKPGNKGFWDKVRGAGRPLSFISSVEATKAGGKSGISESEAQEFVQK</sequence>
<keyword evidence="15" id="KW-0234">DNA repair</keyword>
<dbReference type="GO" id="GO:0000781">
    <property type="term" value="C:chromosome, telomeric region"/>
    <property type="evidence" value="ECO:0007669"/>
    <property type="project" value="UniProtKB-SubCell"/>
</dbReference>
<evidence type="ECO:0000256" key="8">
    <source>
        <dbReference type="ARBA" id="ARBA00022763"/>
    </source>
</evidence>
<evidence type="ECO:0000259" key="19">
    <source>
        <dbReference type="PROSITE" id="PS50234"/>
    </source>
</evidence>
<dbReference type="Gene3D" id="3.40.50.410">
    <property type="entry name" value="von Willebrand factor, type A domain"/>
    <property type="match status" value="1"/>
</dbReference>
<keyword evidence="6" id="KW-0158">Chromosome</keyword>
<evidence type="ECO:0000256" key="3">
    <source>
        <dbReference type="ARBA" id="ARBA00007726"/>
    </source>
</evidence>
<evidence type="ECO:0000256" key="12">
    <source>
        <dbReference type="ARBA" id="ARBA00022895"/>
    </source>
</evidence>
<dbReference type="Gene3D" id="1.25.40.240">
    <property type="entry name" value="Ku, C-terminal domain"/>
    <property type="match status" value="1"/>
</dbReference>
<feature type="domain" description="VWFA" evidence="19">
    <location>
        <begin position="10"/>
        <end position="240"/>
    </location>
</feature>
<evidence type="ECO:0000256" key="13">
    <source>
        <dbReference type="ARBA" id="ARBA00023125"/>
    </source>
</evidence>
<evidence type="ECO:0000313" key="21">
    <source>
        <dbReference type="Proteomes" id="UP000230002"/>
    </source>
</evidence>
<dbReference type="SUPFAM" id="SSF53300">
    <property type="entry name" value="vWA-like"/>
    <property type="match status" value="1"/>
</dbReference>
<keyword evidence="7" id="KW-0547">Nucleotide-binding</keyword>
<evidence type="ECO:0000256" key="11">
    <source>
        <dbReference type="ARBA" id="ARBA00022840"/>
    </source>
</evidence>
<dbReference type="Pfam" id="PF03731">
    <property type="entry name" value="Ku_N"/>
    <property type="match status" value="1"/>
</dbReference>
<evidence type="ECO:0000256" key="17">
    <source>
        <dbReference type="ARBA" id="ARBA00031847"/>
    </source>
</evidence>
<dbReference type="GO" id="GO:0042162">
    <property type="term" value="F:telomeric DNA binding"/>
    <property type="evidence" value="ECO:0007669"/>
    <property type="project" value="InterPro"/>
</dbReference>
<dbReference type="PANTHER" id="PTHR12604:SF4">
    <property type="entry name" value="X-RAY REPAIR CROSS-COMPLEMENTING PROTEIN 5"/>
    <property type="match status" value="1"/>
</dbReference>
<dbReference type="SMART" id="SM00559">
    <property type="entry name" value="Ku78"/>
    <property type="match status" value="1"/>
</dbReference>
<feature type="region of interest" description="Disordered" evidence="18">
    <location>
        <begin position="611"/>
        <end position="707"/>
    </location>
</feature>
<dbReference type="CDD" id="cd00873">
    <property type="entry name" value="KU80"/>
    <property type="match status" value="1"/>
</dbReference>
<dbReference type="InterPro" id="IPR036465">
    <property type="entry name" value="vWFA_dom_sf"/>
</dbReference>
<dbReference type="AlphaFoldDB" id="A0A2G8SAC2"/>
<feature type="compositionally biased region" description="Acidic residues" evidence="18">
    <location>
        <begin position="663"/>
        <end position="677"/>
    </location>
</feature>
<dbReference type="Gene3D" id="1.10.1600.10">
    <property type="match status" value="1"/>
</dbReference>
<dbReference type="InterPro" id="IPR006164">
    <property type="entry name" value="DNA_bd_Ku70/Ku80"/>
</dbReference>
<keyword evidence="10" id="KW-0347">Helicase</keyword>
<dbReference type="Pfam" id="PF02735">
    <property type="entry name" value="Ku"/>
    <property type="match status" value="1"/>
</dbReference>
<keyword evidence="13" id="KW-0238">DNA-binding</keyword>
<dbReference type="InterPro" id="IPR005161">
    <property type="entry name" value="Ku_N"/>
</dbReference>
<evidence type="ECO:0000256" key="1">
    <source>
        <dbReference type="ARBA" id="ARBA00004123"/>
    </source>
</evidence>
<keyword evidence="14" id="KW-0233">DNA recombination</keyword>
<feature type="compositionally biased region" description="Basic and acidic residues" evidence="18">
    <location>
        <begin position="611"/>
        <end position="620"/>
    </location>
</feature>
<dbReference type="EMBL" id="AYKW01000013">
    <property type="protein sequence ID" value="PIL30707.1"/>
    <property type="molecule type" value="Genomic_DNA"/>
</dbReference>
<evidence type="ECO:0000256" key="10">
    <source>
        <dbReference type="ARBA" id="ARBA00022806"/>
    </source>
</evidence>
<protein>
    <recommendedName>
        <fullName evidence="5">ATP-dependent DNA helicase II subunit 2</fullName>
        <ecNumber evidence="4">3.6.4.12</ecNumber>
    </recommendedName>
    <alternativeName>
        <fullName evidence="17">ATP-dependent DNA helicase II subunit Ku80</fullName>
    </alternativeName>
</protein>
<evidence type="ECO:0000256" key="15">
    <source>
        <dbReference type="ARBA" id="ARBA00023204"/>
    </source>
</evidence>
<feature type="compositionally biased region" description="Basic and acidic residues" evidence="18">
    <location>
        <begin position="327"/>
        <end position="336"/>
    </location>
</feature>
<dbReference type="Gene3D" id="2.40.290.10">
    <property type="match status" value="1"/>
</dbReference>
<name>A0A2G8SAC2_9APHY</name>
<dbReference type="InterPro" id="IPR002035">
    <property type="entry name" value="VWF_A"/>
</dbReference>
<evidence type="ECO:0000256" key="2">
    <source>
        <dbReference type="ARBA" id="ARBA00004574"/>
    </source>
</evidence>
<dbReference type="Proteomes" id="UP000230002">
    <property type="component" value="Unassembled WGS sequence"/>
</dbReference>
<keyword evidence="12" id="KW-0779">Telomere</keyword>
<dbReference type="GO" id="GO:0005524">
    <property type="term" value="F:ATP binding"/>
    <property type="evidence" value="ECO:0007669"/>
    <property type="project" value="UniProtKB-KW"/>
</dbReference>
<evidence type="ECO:0000256" key="5">
    <source>
        <dbReference type="ARBA" id="ARBA00021792"/>
    </source>
</evidence>
<organism evidence="20 21">
    <name type="scientific">Ganoderma sinense ZZ0214-1</name>
    <dbReference type="NCBI Taxonomy" id="1077348"/>
    <lineage>
        <taxon>Eukaryota</taxon>
        <taxon>Fungi</taxon>
        <taxon>Dikarya</taxon>
        <taxon>Basidiomycota</taxon>
        <taxon>Agaricomycotina</taxon>
        <taxon>Agaricomycetes</taxon>
        <taxon>Polyporales</taxon>
        <taxon>Polyporaceae</taxon>
        <taxon>Ganoderma</taxon>
    </lineage>
</organism>
<comment type="similarity">
    <text evidence="3">Belongs to the ku80 family.</text>
</comment>
<dbReference type="GO" id="GO:0003684">
    <property type="term" value="F:damaged DNA binding"/>
    <property type="evidence" value="ECO:0007669"/>
    <property type="project" value="InterPro"/>
</dbReference>
<dbReference type="Pfam" id="PF08785">
    <property type="entry name" value="Ku_PK_bind"/>
    <property type="match status" value="1"/>
</dbReference>
<comment type="subcellular location">
    <subcellularLocation>
        <location evidence="2">Chromosome</location>
        <location evidence="2">Telomere</location>
    </subcellularLocation>
    <subcellularLocation>
        <location evidence="1">Nucleus</location>
    </subcellularLocation>
</comment>
<dbReference type="GO" id="GO:0000723">
    <property type="term" value="P:telomere maintenance"/>
    <property type="evidence" value="ECO:0007669"/>
    <property type="project" value="InterPro"/>
</dbReference>
<evidence type="ECO:0000313" key="20">
    <source>
        <dbReference type="EMBL" id="PIL30707.1"/>
    </source>
</evidence>
<dbReference type="SUPFAM" id="SSF100939">
    <property type="entry name" value="SPOC domain-like"/>
    <property type="match status" value="1"/>
</dbReference>
<evidence type="ECO:0000256" key="9">
    <source>
        <dbReference type="ARBA" id="ARBA00022801"/>
    </source>
</evidence>
<feature type="compositionally biased region" description="Acidic residues" evidence="18">
    <location>
        <begin position="337"/>
        <end position="347"/>
    </location>
</feature>
<dbReference type="SUPFAM" id="SSF101420">
    <property type="entry name" value="C-terminal domain of Ku80"/>
    <property type="match status" value="1"/>
</dbReference>
<keyword evidence="21" id="KW-1185">Reference proteome</keyword>
<dbReference type="OrthoDB" id="30826at2759"/>
<dbReference type="GO" id="GO:0016787">
    <property type="term" value="F:hydrolase activity"/>
    <property type="evidence" value="ECO:0007669"/>
    <property type="project" value="UniProtKB-KW"/>
</dbReference>
<feature type="region of interest" description="Disordered" evidence="18">
    <location>
        <begin position="318"/>
        <end position="355"/>
    </location>
</feature>
<comment type="caution">
    <text evidence="20">The sequence shown here is derived from an EMBL/GenBank/DDBJ whole genome shotgun (WGS) entry which is preliminary data.</text>
</comment>
<dbReference type="GO" id="GO:0006310">
    <property type="term" value="P:DNA recombination"/>
    <property type="evidence" value="ECO:0007669"/>
    <property type="project" value="UniProtKB-KW"/>
</dbReference>
<keyword evidence="9" id="KW-0378">Hydrolase</keyword>
<dbReference type="GO" id="GO:0043564">
    <property type="term" value="C:Ku70:Ku80 complex"/>
    <property type="evidence" value="ECO:0007669"/>
    <property type="project" value="InterPro"/>
</dbReference>
<keyword evidence="16" id="KW-0539">Nucleus</keyword>
<dbReference type="InterPro" id="IPR014893">
    <property type="entry name" value="Ku_PK_bind"/>
</dbReference>
<proteinExistence type="inferred from homology"/>
<gene>
    <name evidence="20" type="ORF">GSI_06875</name>
</gene>
<evidence type="ECO:0000256" key="16">
    <source>
        <dbReference type="ARBA" id="ARBA00023242"/>
    </source>
</evidence>
<dbReference type="EC" id="3.6.4.12" evidence="4"/>
<dbReference type="InterPro" id="IPR024193">
    <property type="entry name" value="Ku80"/>
</dbReference>
<evidence type="ECO:0000256" key="4">
    <source>
        <dbReference type="ARBA" id="ARBA00012551"/>
    </source>
</evidence>
<dbReference type="PANTHER" id="PTHR12604">
    <property type="entry name" value="KU AUTOANTIGEN DNA HELICASE"/>
    <property type="match status" value="1"/>
</dbReference>
<dbReference type="STRING" id="1077348.A0A2G8SAC2"/>
<feature type="compositionally biased region" description="Polar residues" evidence="18">
    <location>
        <begin position="640"/>
        <end position="652"/>
    </location>
</feature>
<dbReference type="FunFam" id="3.40.50.410:FF:000073">
    <property type="entry name" value="ATP-dependent DNA helicase II subunit 2"/>
    <property type="match status" value="1"/>
</dbReference>
<keyword evidence="11" id="KW-0067">ATP-binding</keyword>
<keyword evidence="8" id="KW-0227">DNA damage</keyword>
<dbReference type="InterPro" id="IPR016194">
    <property type="entry name" value="SPOC-like_C_dom_sf"/>
</dbReference>
<dbReference type="GO" id="GO:0003678">
    <property type="term" value="F:DNA helicase activity"/>
    <property type="evidence" value="ECO:0007669"/>
    <property type="project" value="UniProtKB-EC"/>
</dbReference>
<evidence type="ECO:0000256" key="7">
    <source>
        <dbReference type="ARBA" id="ARBA00022741"/>
    </source>
</evidence>
<dbReference type="GO" id="GO:0006303">
    <property type="term" value="P:double-strand break repair via nonhomologous end joining"/>
    <property type="evidence" value="ECO:0007669"/>
    <property type="project" value="InterPro"/>
</dbReference>
<dbReference type="PROSITE" id="PS50234">
    <property type="entry name" value="VWFA"/>
    <property type="match status" value="1"/>
</dbReference>
<evidence type="ECO:0000256" key="6">
    <source>
        <dbReference type="ARBA" id="ARBA00022454"/>
    </source>
</evidence>
<dbReference type="GO" id="GO:0003690">
    <property type="term" value="F:double-stranded DNA binding"/>
    <property type="evidence" value="ECO:0007669"/>
    <property type="project" value="TreeGrafter"/>
</dbReference>
<dbReference type="InterPro" id="IPR036494">
    <property type="entry name" value="Ku_C_sf"/>
</dbReference>
<evidence type="ECO:0000256" key="14">
    <source>
        <dbReference type="ARBA" id="ARBA00023172"/>
    </source>
</evidence>
<evidence type="ECO:0000256" key="18">
    <source>
        <dbReference type="SAM" id="MobiDB-lite"/>
    </source>
</evidence>
<dbReference type="FunFam" id="1.10.1600.10:FF:000002">
    <property type="entry name" value="X-ray repair cross-complementing protein 5"/>
    <property type="match status" value="1"/>
</dbReference>
<accession>A0A2G8SAC2</accession>
<reference evidence="20 21" key="1">
    <citation type="journal article" date="2015" name="Sci. Rep.">
        <title>Chromosome-level genome map provides insights into diverse defense mechanisms in the medicinal fungus Ganoderma sinense.</title>
        <authorList>
            <person name="Zhu Y."/>
            <person name="Xu J."/>
            <person name="Sun C."/>
            <person name="Zhou S."/>
            <person name="Xu H."/>
            <person name="Nelson D.R."/>
            <person name="Qian J."/>
            <person name="Song J."/>
            <person name="Luo H."/>
            <person name="Xiang L."/>
            <person name="Li Y."/>
            <person name="Xu Z."/>
            <person name="Ji A."/>
            <person name="Wang L."/>
            <person name="Lu S."/>
            <person name="Hayward A."/>
            <person name="Sun W."/>
            <person name="Li X."/>
            <person name="Schwartz D.C."/>
            <person name="Wang Y."/>
            <person name="Chen S."/>
        </authorList>
    </citation>
    <scope>NUCLEOTIDE SEQUENCE [LARGE SCALE GENOMIC DNA]</scope>
    <source>
        <strain evidence="20 21">ZZ0214-1</strain>
    </source>
</reference>